<dbReference type="RefSeq" id="WP_377712981.1">
    <property type="nucleotide sequence ID" value="NZ_JBHSMP010000020.1"/>
</dbReference>
<evidence type="ECO:0000313" key="2">
    <source>
        <dbReference type="EMBL" id="MFC5430488.1"/>
    </source>
</evidence>
<comment type="caution">
    <text evidence="2">The sequence shown here is derived from an EMBL/GenBank/DDBJ whole genome shotgun (WGS) entry which is preliminary data.</text>
</comment>
<dbReference type="Proteomes" id="UP001596103">
    <property type="component" value="Unassembled WGS sequence"/>
</dbReference>
<keyword evidence="1" id="KW-0472">Membrane</keyword>
<protein>
    <submittedName>
        <fullName evidence="2">DUF3325 domain-containing protein</fullName>
    </submittedName>
</protein>
<dbReference type="Pfam" id="PF11804">
    <property type="entry name" value="DUF3325"/>
    <property type="match status" value="1"/>
</dbReference>
<sequence length="98" mass="10602">MPIYVLFYVLLLCVLAFACLALAMARHQEAVFGKLLSCAASRVFRGGGWSGLLMALWLSVSAGHVWALGLVYFVGCTSFSAGVVYGALIAHERWFAAR</sequence>
<evidence type="ECO:0000313" key="3">
    <source>
        <dbReference type="Proteomes" id="UP001596103"/>
    </source>
</evidence>
<gene>
    <name evidence="2" type="ORF">ACFPTO_17015</name>
</gene>
<accession>A0ABW0JC03</accession>
<keyword evidence="1" id="KW-1133">Transmembrane helix</keyword>
<evidence type="ECO:0000256" key="1">
    <source>
        <dbReference type="SAM" id="Phobius"/>
    </source>
</evidence>
<proteinExistence type="predicted"/>
<keyword evidence="1" id="KW-0812">Transmembrane</keyword>
<feature type="transmembrane region" description="Helical" evidence="1">
    <location>
        <begin position="70"/>
        <end position="90"/>
    </location>
</feature>
<reference evidence="3" key="1">
    <citation type="journal article" date="2019" name="Int. J. Syst. Evol. Microbiol.">
        <title>The Global Catalogue of Microorganisms (GCM) 10K type strain sequencing project: providing services to taxonomists for standard genome sequencing and annotation.</title>
        <authorList>
            <consortium name="The Broad Institute Genomics Platform"/>
            <consortium name="The Broad Institute Genome Sequencing Center for Infectious Disease"/>
            <person name="Wu L."/>
            <person name="Ma J."/>
        </authorList>
    </citation>
    <scope>NUCLEOTIDE SEQUENCE [LARGE SCALE GENOMIC DNA]</scope>
    <source>
        <strain evidence="3">CCUG 56042</strain>
    </source>
</reference>
<dbReference type="InterPro" id="IPR021762">
    <property type="entry name" value="DUF3325"/>
</dbReference>
<dbReference type="EMBL" id="JBHSMP010000020">
    <property type="protein sequence ID" value="MFC5430488.1"/>
    <property type="molecule type" value="Genomic_DNA"/>
</dbReference>
<name>A0ABW0JC03_9BURK</name>
<feature type="transmembrane region" description="Helical" evidence="1">
    <location>
        <begin position="6"/>
        <end position="25"/>
    </location>
</feature>
<keyword evidence="3" id="KW-1185">Reference proteome</keyword>
<organism evidence="2 3">
    <name type="scientific">Paraburkholderia denitrificans</name>
    <dbReference type="NCBI Taxonomy" id="694025"/>
    <lineage>
        <taxon>Bacteria</taxon>
        <taxon>Pseudomonadati</taxon>
        <taxon>Pseudomonadota</taxon>
        <taxon>Betaproteobacteria</taxon>
        <taxon>Burkholderiales</taxon>
        <taxon>Burkholderiaceae</taxon>
        <taxon>Paraburkholderia</taxon>
    </lineage>
</organism>